<gene>
    <name evidence="3" type="ORF">U0042_04640</name>
</gene>
<dbReference type="SUPFAM" id="SSF53649">
    <property type="entry name" value="Alkaline phosphatase-like"/>
    <property type="match status" value="1"/>
</dbReference>
<feature type="region of interest" description="Disordered" evidence="2">
    <location>
        <begin position="472"/>
        <end position="511"/>
    </location>
</feature>
<reference evidence="3 4" key="1">
    <citation type="submission" date="2023-12" db="EMBL/GenBank/DDBJ databases">
        <title>Genome sequencing and assembly of bacterial species from a model synthetic community.</title>
        <authorList>
            <person name="Hogle S.L."/>
        </authorList>
    </citation>
    <scope>NUCLEOTIDE SEQUENCE [LARGE SCALE GENOMIC DNA]</scope>
    <source>
        <strain evidence="3 4">HAMBI 2494</strain>
    </source>
</reference>
<dbReference type="PANTHER" id="PTHR31956">
    <property type="entry name" value="NON-SPECIFIC PHOSPHOLIPASE C4-RELATED"/>
    <property type="match status" value="1"/>
</dbReference>
<protein>
    <submittedName>
        <fullName evidence="3">Alkaline phosphatase family protein</fullName>
    </submittedName>
</protein>
<feature type="compositionally biased region" description="Low complexity" evidence="2">
    <location>
        <begin position="475"/>
        <end position="496"/>
    </location>
</feature>
<dbReference type="RefSeq" id="WP_114812879.1">
    <property type="nucleotide sequence ID" value="NZ_CP139965.1"/>
</dbReference>
<keyword evidence="1" id="KW-0378">Hydrolase</keyword>
<dbReference type="Pfam" id="PF04185">
    <property type="entry name" value="Phosphoesterase"/>
    <property type="match status" value="1"/>
</dbReference>
<dbReference type="Proteomes" id="UP001325479">
    <property type="component" value="Chromosome"/>
</dbReference>
<keyword evidence="4" id="KW-1185">Reference proteome</keyword>
<dbReference type="InterPro" id="IPR007312">
    <property type="entry name" value="Phosphoesterase"/>
</dbReference>
<accession>A0ABZ0WP13</accession>
<evidence type="ECO:0000256" key="1">
    <source>
        <dbReference type="ARBA" id="ARBA00022801"/>
    </source>
</evidence>
<proteinExistence type="predicted"/>
<dbReference type="InterPro" id="IPR017850">
    <property type="entry name" value="Alkaline_phosphatase_core_sf"/>
</dbReference>
<sequence length="511" mass="54693">MATLSDIRHIVVLMLENRSFDNVLGYLYTDGRDFNGLAHAPGAASAGPDNAPIAPWTAPGSAAAMSLPSPDPGESFVDITQQLYGNAAASGVPPMNGFAANYVKHGGNARDIMHCFSPQDLPALTTLARSYAVSDTWFASAPCQTWPNRFFVHTGTANGYENNDLAGFPFPMQTVFNELQGAGQKWRIYFHDFSQAALLQRLWPYFTNFRAFDEFLEDVDSNDMPAYSFLEPRYFPGLDMPCDMHPPHNVAYGDALVAQVYNAVRNSPNWASTMLVITFDEHGGCYDHVPPPPAIRPEAPRPGQAFEFDRYGVRVPAVIVSPYTKAQTVLRPAGPQPFDHTSIIRTVRACFGLQNPLSAREASAPDLSAALNDSLDVNRAPASLPVTMPASAANDLQAAQNAQPNGLQKLFHQIAEKLDALTKPDVSVEQHLQTAVQQTAAQPPFDPATFPAINAAQAGAYARGVMQALAAGGATPPDGTSGTASTTTTAPGIAPSRPNGAGQQDPYFGGS</sequence>
<dbReference type="EMBL" id="CP139965">
    <property type="protein sequence ID" value="WQD79000.1"/>
    <property type="molecule type" value="Genomic_DNA"/>
</dbReference>
<evidence type="ECO:0000313" key="3">
    <source>
        <dbReference type="EMBL" id="WQD79000.1"/>
    </source>
</evidence>
<organism evidence="3 4">
    <name type="scientific">Paraburkholderia kururiensis</name>
    <dbReference type="NCBI Taxonomy" id="984307"/>
    <lineage>
        <taxon>Bacteria</taxon>
        <taxon>Pseudomonadati</taxon>
        <taxon>Pseudomonadota</taxon>
        <taxon>Betaproteobacteria</taxon>
        <taxon>Burkholderiales</taxon>
        <taxon>Burkholderiaceae</taxon>
        <taxon>Paraburkholderia</taxon>
    </lineage>
</organism>
<evidence type="ECO:0000313" key="4">
    <source>
        <dbReference type="Proteomes" id="UP001325479"/>
    </source>
</evidence>
<name>A0ABZ0WP13_9BURK</name>
<evidence type="ECO:0000256" key="2">
    <source>
        <dbReference type="SAM" id="MobiDB-lite"/>
    </source>
</evidence>
<dbReference type="PANTHER" id="PTHR31956:SF1">
    <property type="entry name" value="NON-SPECIFIC PHOSPHOLIPASE C1"/>
    <property type="match status" value="1"/>
</dbReference>
<dbReference type="Gene3D" id="3.40.720.10">
    <property type="entry name" value="Alkaline Phosphatase, subunit A"/>
    <property type="match status" value="2"/>
</dbReference>